<evidence type="ECO:0000313" key="3">
    <source>
        <dbReference type="Proteomes" id="UP000315295"/>
    </source>
</evidence>
<dbReference type="STRING" id="106549.A0A540KVP1"/>
<dbReference type="EMBL" id="VIEB01000929">
    <property type="protein sequence ID" value="TQD78062.1"/>
    <property type="molecule type" value="Genomic_DNA"/>
</dbReference>
<protein>
    <submittedName>
        <fullName evidence="2">Uncharacterized protein</fullName>
    </submittedName>
</protein>
<sequence>MAKDNNGYKDTDDKMPRAKRIKNKAPASVQITAEQLLLKVRKGQVGEIRPPQQ</sequence>
<organism evidence="2 3">
    <name type="scientific">Malus baccata</name>
    <name type="common">Siberian crab apple</name>
    <name type="synonym">Pyrus baccata</name>
    <dbReference type="NCBI Taxonomy" id="106549"/>
    <lineage>
        <taxon>Eukaryota</taxon>
        <taxon>Viridiplantae</taxon>
        <taxon>Streptophyta</taxon>
        <taxon>Embryophyta</taxon>
        <taxon>Tracheophyta</taxon>
        <taxon>Spermatophyta</taxon>
        <taxon>Magnoliopsida</taxon>
        <taxon>eudicotyledons</taxon>
        <taxon>Gunneridae</taxon>
        <taxon>Pentapetalae</taxon>
        <taxon>rosids</taxon>
        <taxon>fabids</taxon>
        <taxon>Rosales</taxon>
        <taxon>Rosaceae</taxon>
        <taxon>Amygdaloideae</taxon>
        <taxon>Maleae</taxon>
        <taxon>Malus</taxon>
    </lineage>
</organism>
<evidence type="ECO:0000256" key="1">
    <source>
        <dbReference type="SAM" id="MobiDB-lite"/>
    </source>
</evidence>
<feature type="region of interest" description="Disordered" evidence="1">
    <location>
        <begin position="1"/>
        <end position="28"/>
    </location>
</feature>
<reference evidence="2 3" key="1">
    <citation type="journal article" date="2019" name="G3 (Bethesda)">
        <title>Sequencing of a Wild Apple (Malus baccata) Genome Unravels the Differences Between Cultivated and Wild Apple Species Regarding Disease Resistance and Cold Tolerance.</title>
        <authorList>
            <person name="Chen X."/>
        </authorList>
    </citation>
    <scope>NUCLEOTIDE SEQUENCE [LARGE SCALE GENOMIC DNA]</scope>
    <source>
        <strain evidence="3">cv. Shandingzi</strain>
        <tissue evidence="2">Leaves</tissue>
    </source>
</reference>
<evidence type="ECO:0000313" key="2">
    <source>
        <dbReference type="EMBL" id="TQD78062.1"/>
    </source>
</evidence>
<comment type="caution">
    <text evidence="2">The sequence shown here is derived from an EMBL/GenBank/DDBJ whole genome shotgun (WGS) entry which is preliminary data.</text>
</comment>
<feature type="compositionally biased region" description="Basic and acidic residues" evidence="1">
    <location>
        <begin position="1"/>
        <end position="16"/>
    </location>
</feature>
<dbReference type="AlphaFoldDB" id="A0A540KVP1"/>
<accession>A0A540KVP1</accession>
<keyword evidence="3" id="KW-1185">Reference proteome</keyword>
<dbReference type="Proteomes" id="UP000315295">
    <property type="component" value="Unassembled WGS sequence"/>
</dbReference>
<proteinExistence type="predicted"/>
<name>A0A540KVP1_MALBA</name>
<gene>
    <name evidence="2" type="ORF">C1H46_036375</name>
</gene>